<evidence type="ECO:0000256" key="1">
    <source>
        <dbReference type="ARBA" id="ARBA00008791"/>
    </source>
</evidence>
<dbReference type="PANTHER" id="PTHR46268:SF6">
    <property type="entry name" value="UNIVERSAL STRESS PROTEIN UP12"/>
    <property type="match status" value="1"/>
</dbReference>
<sequence length="136" mass="14814">MYNRILVPVDFSAVEKGEKILKKAEALLGRDGEIILLNVVEDLPNYLAIDLPLDIIENAIDDAKARLTALQQTSPFVSSVEVRNGSAAREILAAAADLKADLIIIASHTPDMTNYFIGATADRVVRHAKCCVLVDR</sequence>
<dbReference type="Gene3D" id="3.40.50.620">
    <property type="entry name" value="HUPs"/>
    <property type="match status" value="1"/>
</dbReference>
<evidence type="ECO:0000313" key="4">
    <source>
        <dbReference type="Proteomes" id="UP000035017"/>
    </source>
</evidence>
<dbReference type="CDD" id="cd00293">
    <property type="entry name" value="USP-like"/>
    <property type="match status" value="1"/>
</dbReference>
<evidence type="ECO:0000259" key="2">
    <source>
        <dbReference type="Pfam" id="PF00582"/>
    </source>
</evidence>
<dbReference type="InterPro" id="IPR006015">
    <property type="entry name" value="Universal_stress_UspA"/>
</dbReference>
<accession>A0A0D0KQC8</accession>
<dbReference type="AlphaFoldDB" id="A0A0D0KQC8"/>
<dbReference type="PANTHER" id="PTHR46268">
    <property type="entry name" value="STRESS RESPONSE PROTEIN NHAX"/>
    <property type="match status" value="1"/>
</dbReference>
<proteinExistence type="inferred from homology"/>
<protein>
    <submittedName>
        <fullName evidence="3">Universal stress protein</fullName>
    </submittedName>
</protein>
<name>A0A0D0KQC8_AGRTU</name>
<reference evidence="3 4" key="1">
    <citation type="submission" date="2014-12" db="EMBL/GenBank/DDBJ databases">
        <title>16Stimator: statistical estimation of ribosomal gene copy numbers from draft genome assemblies.</title>
        <authorList>
            <person name="Perisin M.A."/>
            <person name="Vetter M."/>
            <person name="Gilbert J.A."/>
            <person name="Bergelson J."/>
        </authorList>
    </citation>
    <scope>NUCLEOTIDE SEQUENCE [LARGE SCALE GENOMIC DNA]</scope>
    <source>
        <strain evidence="3 4">MEJ076</strain>
    </source>
</reference>
<dbReference type="InterPro" id="IPR006016">
    <property type="entry name" value="UspA"/>
</dbReference>
<dbReference type="InterPro" id="IPR014729">
    <property type="entry name" value="Rossmann-like_a/b/a_fold"/>
</dbReference>
<comment type="similarity">
    <text evidence="1">Belongs to the universal stress protein A family.</text>
</comment>
<dbReference type="Proteomes" id="UP000035017">
    <property type="component" value="Unassembled WGS sequence"/>
</dbReference>
<dbReference type="PRINTS" id="PR01438">
    <property type="entry name" value="UNVRSLSTRESS"/>
</dbReference>
<dbReference type="Pfam" id="PF00582">
    <property type="entry name" value="Usp"/>
    <property type="match status" value="1"/>
</dbReference>
<dbReference type="EMBL" id="JXQV01000012">
    <property type="protein sequence ID" value="KIQ01899.1"/>
    <property type="molecule type" value="Genomic_DNA"/>
</dbReference>
<organism evidence="3 4">
    <name type="scientific">Agrobacterium tumefaciens</name>
    <dbReference type="NCBI Taxonomy" id="358"/>
    <lineage>
        <taxon>Bacteria</taxon>
        <taxon>Pseudomonadati</taxon>
        <taxon>Pseudomonadota</taxon>
        <taxon>Alphaproteobacteria</taxon>
        <taxon>Hyphomicrobiales</taxon>
        <taxon>Rhizobiaceae</taxon>
        <taxon>Rhizobium/Agrobacterium group</taxon>
        <taxon>Agrobacterium</taxon>
        <taxon>Agrobacterium tumefaciens complex</taxon>
    </lineage>
</organism>
<gene>
    <name evidence="3" type="ORF">RU07_14240</name>
</gene>
<dbReference type="SUPFAM" id="SSF52402">
    <property type="entry name" value="Adenine nucleotide alpha hydrolases-like"/>
    <property type="match status" value="1"/>
</dbReference>
<evidence type="ECO:0000313" key="3">
    <source>
        <dbReference type="EMBL" id="KIQ01899.1"/>
    </source>
</evidence>
<comment type="caution">
    <text evidence="3">The sequence shown here is derived from an EMBL/GenBank/DDBJ whole genome shotgun (WGS) entry which is preliminary data.</text>
</comment>
<feature type="domain" description="UspA" evidence="2">
    <location>
        <begin position="1"/>
        <end position="134"/>
    </location>
</feature>
<dbReference type="OrthoDB" id="9792500at2"/>